<evidence type="ECO:0000313" key="1">
    <source>
        <dbReference type="EMBL" id="KAL2719873.1"/>
    </source>
</evidence>
<dbReference type="EMBL" id="JAYRBN010000118">
    <property type="protein sequence ID" value="KAL2719873.1"/>
    <property type="molecule type" value="Genomic_DNA"/>
</dbReference>
<keyword evidence="2" id="KW-1185">Reference proteome</keyword>
<name>A0ABD2AGY7_VESMC</name>
<protein>
    <submittedName>
        <fullName evidence="1">Uncharacterized protein</fullName>
    </submittedName>
</protein>
<organism evidence="1 2">
    <name type="scientific">Vespula maculifrons</name>
    <name type="common">Eastern yellow jacket</name>
    <name type="synonym">Wasp</name>
    <dbReference type="NCBI Taxonomy" id="7453"/>
    <lineage>
        <taxon>Eukaryota</taxon>
        <taxon>Metazoa</taxon>
        <taxon>Ecdysozoa</taxon>
        <taxon>Arthropoda</taxon>
        <taxon>Hexapoda</taxon>
        <taxon>Insecta</taxon>
        <taxon>Pterygota</taxon>
        <taxon>Neoptera</taxon>
        <taxon>Endopterygota</taxon>
        <taxon>Hymenoptera</taxon>
        <taxon>Apocrita</taxon>
        <taxon>Aculeata</taxon>
        <taxon>Vespoidea</taxon>
        <taxon>Vespidae</taxon>
        <taxon>Vespinae</taxon>
        <taxon>Vespula</taxon>
    </lineage>
</organism>
<sequence length="132" mass="15214">MIDCVETDFWMGWSTLQRDSGLKWISNGTGTGLSLKMIKSACTMKRLIDFRYSVSAEIRLNYSLNIQRTVKSSCRPYIVSLNSYPTRRIEYLAWVMTNLRILTCFRDGRNDLKGNVFPIGNIYCEGSEFSNI</sequence>
<accession>A0ABD2AGY7</accession>
<reference evidence="1 2" key="1">
    <citation type="journal article" date="2024" name="Ann. Entomol. Soc. Am.">
        <title>Genomic analyses of the southern and eastern yellowjacket wasps (Hymenoptera: Vespidae) reveal evolutionary signatures of social life.</title>
        <authorList>
            <person name="Catto M.A."/>
            <person name="Caine P.B."/>
            <person name="Orr S.E."/>
            <person name="Hunt B.G."/>
            <person name="Goodisman M.A.D."/>
        </authorList>
    </citation>
    <scope>NUCLEOTIDE SEQUENCE [LARGE SCALE GENOMIC DNA]</scope>
    <source>
        <strain evidence="1">232</strain>
        <tissue evidence="1">Head and thorax</tissue>
    </source>
</reference>
<gene>
    <name evidence="1" type="ORF">V1477_021170</name>
</gene>
<evidence type="ECO:0000313" key="2">
    <source>
        <dbReference type="Proteomes" id="UP001607303"/>
    </source>
</evidence>
<dbReference type="Proteomes" id="UP001607303">
    <property type="component" value="Unassembled WGS sequence"/>
</dbReference>
<proteinExistence type="predicted"/>
<comment type="caution">
    <text evidence="1">The sequence shown here is derived from an EMBL/GenBank/DDBJ whole genome shotgun (WGS) entry which is preliminary data.</text>
</comment>
<dbReference type="AlphaFoldDB" id="A0ABD2AGY7"/>